<dbReference type="InterPro" id="IPR024400">
    <property type="entry name" value="DUF2635"/>
</dbReference>
<feature type="region of interest" description="Disordered" evidence="1">
    <location>
        <begin position="46"/>
        <end position="80"/>
    </location>
</feature>
<reference evidence="2" key="1">
    <citation type="journal article" date="2018" name="Genome Biol.">
        <title>SKESA: strategic k-mer extension for scrupulous assemblies.</title>
        <authorList>
            <person name="Souvorov A."/>
            <person name="Agarwala R."/>
            <person name="Lipman D.J."/>
        </authorList>
    </citation>
    <scope>NUCLEOTIDE SEQUENCE</scope>
    <source>
        <strain evidence="2">MA.CK_08/00001351</strain>
    </source>
</reference>
<protein>
    <submittedName>
        <fullName evidence="2">DUF2635 domain-containing protein</fullName>
    </submittedName>
</protein>
<reference evidence="2" key="2">
    <citation type="submission" date="2020-02" db="EMBL/GenBank/DDBJ databases">
        <authorList>
            <consortium name="NCBI Pathogen Detection Project"/>
        </authorList>
    </citation>
    <scope>NUCLEOTIDE SEQUENCE</scope>
    <source>
        <strain evidence="2">MA.CK_08/00001351</strain>
    </source>
</reference>
<dbReference type="AlphaFoldDB" id="A0A758BMN9"/>
<dbReference type="Pfam" id="PF10948">
    <property type="entry name" value="DUF2635"/>
    <property type="match status" value="1"/>
</dbReference>
<proteinExistence type="predicted"/>
<dbReference type="EMBL" id="DAAXHH010000003">
    <property type="protein sequence ID" value="HAG1010654.1"/>
    <property type="molecule type" value="Genomic_DNA"/>
</dbReference>
<evidence type="ECO:0000313" key="2">
    <source>
        <dbReference type="EMBL" id="HAG1010654.1"/>
    </source>
</evidence>
<organism evidence="2">
    <name type="scientific">Salmonella enterica</name>
    <name type="common">Salmonella choleraesuis</name>
    <dbReference type="NCBI Taxonomy" id="28901"/>
    <lineage>
        <taxon>Bacteria</taxon>
        <taxon>Pseudomonadati</taxon>
        <taxon>Pseudomonadota</taxon>
        <taxon>Gammaproteobacteria</taxon>
        <taxon>Enterobacterales</taxon>
        <taxon>Enterobacteriaceae</taxon>
        <taxon>Salmonella</taxon>
    </lineage>
</organism>
<accession>A0A758BMN9</accession>
<name>A0A758BMN9_SALER</name>
<gene>
    <name evidence="2" type="ORF">G8O36_001073</name>
</gene>
<comment type="caution">
    <text evidence="2">The sequence shown here is derived from an EMBL/GenBank/DDBJ whole genome shotgun (WGS) entry which is preliminary data.</text>
</comment>
<evidence type="ECO:0000256" key="1">
    <source>
        <dbReference type="SAM" id="MobiDB-lite"/>
    </source>
</evidence>
<sequence length="80" mass="8738">MKTFFIKPAPGRMVRDPDTLEFLKPGGEEKPFTPYWCRRLDDGDVTELNPNEAQPAVTAGKAKATDADADADADAVEKKA</sequence>